<name>A0A1Y2L5P9_9PROT</name>
<evidence type="ECO:0000313" key="3">
    <source>
        <dbReference type="Proteomes" id="UP000193396"/>
    </source>
</evidence>
<sequence length="65" mass="7028">MARTRHSFGPHQAFGIGRIHSGTQKSTSNRSMVEAGHFGIAQTTRVFDATAPETASRDMASVFYG</sequence>
<protein>
    <submittedName>
        <fullName evidence="2">Uncharacterized protein</fullName>
    </submittedName>
</protein>
<proteinExistence type="predicted"/>
<reference evidence="2 3" key="1">
    <citation type="submission" date="2014-03" db="EMBL/GenBank/DDBJ databases">
        <title>The draft genome sequence of Thalassospira alkalitolerans JCM 18968.</title>
        <authorList>
            <person name="Lai Q."/>
            <person name="Shao Z."/>
        </authorList>
    </citation>
    <scope>NUCLEOTIDE SEQUENCE [LARGE SCALE GENOMIC DNA]</scope>
    <source>
        <strain evidence="2 3">JCM 18968</strain>
    </source>
</reference>
<accession>A0A1Y2L5P9</accession>
<dbReference type="RefSeq" id="WP_085621171.1">
    <property type="nucleotide sequence ID" value="NZ_CAXBPE010000012.1"/>
</dbReference>
<feature type="region of interest" description="Disordered" evidence="1">
    <location>
        <begin position="1"/>
        <end position="30"/>
    </location>
</feature>
<evidence type="ECO:0000256" key="1">
    <source>
        <dbReference type="SAM" id="MobiDB-lite"/>
    </source>
</evidence>
<feature type="compositionally biased region" description="Polar residues" evidence="1">
    <location>
        <begin position="21"/>
        <end position="30"/>
    </location>
</feature>
<dbReference type="Proteomes" id="UP000193396">
    <property type="component" value="Unassembled WGS sequence"/>
</dbReference>
<keyword evidence="3" id="KW-1185">Reference proteome</keyword>
<dbReference type="AlphaFoldDB" id="A0A1Y2L5P9"/>
<gene>
    <name evidence="2" type="ORF">TALK_21235</name>
</gene>
<dbReference type="OrthoDB" id="1440627at2"/>
<comment type="caution">
    <text evidence="2">The sequence shown here is derived from an EMBL/GenBank/DDBJ whole genome shotgun (WGS) entry which is preliminary data.</text>
</comment>
<dbReference type="STRING" id="1293890.TALK_21235"/>
<evidence type="ECO:0000313" key="2">
    <source>
        <dbReference type="EMBL" id="OSQ42781.1"/>
    </source>
</evidence>
<organism evidence="2 3">
    <name type="scientific">Thalassospira alkalitolerans</name>
    <dbReference type="NCBI Taxonomy" id="1293890"/>
    <lineage>
        <taxon>Bacteria</taxon>
        <taxon>Pseudomonadati</taxon>
        <taxon>Pseudomonadota</taxon>
        <taxon>Alphaproteobacteria</taxon>
        <taxon>Rhodospirillales</taxon>
        <taxon>Thalassospiraceae</taxon>
        <taxon>Thalassospira</taxon>
    </lineage>
</organism>
<dbReference type="EMBL" id="JFKB01000030">
    <property type="protein sequence ID" value="OSQ42781.1"/>
    <property type="molecule type" value="Genomic_DNA"/>
</dbReference>